<gene>
    <name evidence="1" type="ordered locus">Oweho_3559</name>
</gene>
<keyword evidence="2" id="KW-1185">Reference proteome</keyword>
<dbReference type="AlphaFoldDB" id="G8R7A0"/>
<dbReference type="Proteomes" id="UP000005631">
    <property type="component" value="Chromosome"/>
</dbReference>
<dbReference type="KEGG" id="oho:Oweho_3559"/>
<dbReference type="OrthoDB" id="884804at2"/>
<evidence type="ECO:0000313" key="1">
    <source>
        <dbReference type="EMBL" id="AEV34507.1"/>
    </source>
</evidence>
<reference evidence="1 2" key="1">
    <citation type="journal article" date="2012" name="Stand. Genomic Sci.">
        <title>Genome sequence of the orange-pigmented seawater bacterium Owenweeksia hongkongensis type strain (UST20020801(T)).</title>
        <authorList>
            <person name="Riedel T."/>
            <person name="Held B."/>
            <person name="Nolan M."/>
            <person name="Lucas S."/>
            <person name="Lapidus A."/>
            <person name="Tice H."/>
            <person name="Del Rio T.G."/>
            <person name="Cheng J.F."/>
            <person name="Han C."/>
            <person name="Tapia R."/>
            <person name="Goodwin L.A."/>
            <person name="Pitluck S."/>
            <person name="Liolios K."/>
            <person name="Mavromatis K."/>
            <person name="Pagani I."/>
            <person name="Ivanova N."/>
            <person name="Mikhailova N."/>
            <person name="Pati A."/>
            <person name="Chen A."/>
            <person name="Palaniappan K."/>
            <person name="Rohde M."/>
            <person name="Tindall B.J."/>
            <person name="Detter J.C."/>
            <person name="Goker M."/>
            <person name="Woyke T."/>
            <person name="Bristow J."/>
            <person name="Eisen J.A."/>
            <person name="Markowitz V."/>
            <person name="Hugenholtz P."/>
            <person name="Klenk H.P."/>
            <person name="Kyrpides N.C."/>
        </authorList>
    </citation>
    <scope>NUCLEOTIDE SEQUENCE</scope>
    <source>
        <strain evidence="2">DSM 17368 / JCM 12287 / NRRL B-23963</strain>
    </source>
</reference>
<proteinExistence type="predicted"/>
<evidence type="ECO:0000313" key="2">
    <source>
        <dbReference type="Proteomes" id="UP000005631"/>
    </source>
</evidence>
<name>G8R7A0_OWEHD</name>
<protein>
    <submittedName>
        <fullName evidence="1">Uncharacterized protein</fullName>
    </submittedName>
</protein>
<accession>G8R7A0</accession>
<dbReference type="HOGENOM" id="CLU_1307973_0_0_10"/>
<sequence>MSEYSYRAPEMLIDICSSRARASQLIQRGKDYNVLLSHLLKNDYFREDSQSVPTGKELMEQIGLTSYWYKKYLNEIYHDLVIDHENLPAETVSGMQCYIYLSGREGKHSMMKVNGIQHVPQRGDMMSLPGFKAQLDGNFFYVTEVSHEFTEGEHVIRIWVKSGFYNSYWELRKDRARILNELTHEDFSQRSDYDLQQELIKFNKRW</sequence>
<organism evidence="1 2">
    <name type="scientific">Owenweeksia hongkongensis (strain DSM 17368 / CIP 108786 / JCM 12287 / NRRL B-23963 / UST20020801)</name>
    <dbReference type="NCBI Taxonomy" id="926562"/>
    <lineage>
        <taxon>Bacteria</taxon>
        <taxon>Pseudomonadati</taxon>
        <taxon>Bacteroidota</taxon>
        <taxon>Flavobacteriia</taxon>
        <taxon>Flavobacteriales</taxon>
        <taxon>Owenweeksiaceae</taxon>
        <taxon>Owenweeksia</taxon>
    </lineage>
</organism>
<dbReference type="RefSeq" id="WP_014203854.1">
    <property type="nucleotide sequence ID" value="NC_016599.1"/>
</dbReference>
<dbReference type="eggNOG" id="ENOG502ZH58">
    <property type="taxonomic scope" value="Bacteria"/>
</dbReference>
<dbReference type="EMBL" id="CP003156">
    <property type="protein sequence ID" value="AEV34507.1"/>
    <property type="molecule type" value="Genomic_DNA"/>
</dbReference>